<evidence type="ECO:0000313" key="36">
    <source>
        <dbReference type="Proteomes" id="UP000245817"/>
    </source>
</evidence>
<evidence type="ECO:0000313" key="48">
    <source>
        <dbReference type="Proteomes" id="UP000294951"/>
    </source>
</evidence>
<feature type="domain" description="PLD phosphodiesterase" evidence="11">
    <location>
        <begin position="286"/>
        <end position="313"/>
    </location>
</feature>
<dbReference type="EMBL" id="QRCF01000002">
    <property type="protein sequence ID" value="RDT96424.1"/>
    <property type="molecule type" value="Genomic_DNA"/>
</dbReference>
<dbReference type="EMBL" id="UKAW01000001">
    <property type="protein sequence ID" value="SXG09168.1"/>
    <property type="molecule type" value="Genomic_DNA"/>
</dbReference>
<dbReference type="Proteomes" id="UP001244490">
    <property type="component" value="Unassembled WGS sequence"/>
</dbReference>
<keyword evidence="7 9" id="KW-0594">Phospholipid biosynthesis</keyword>
<dbReference type="Proteomes" id="UP000294951">
    <property type="component" value="Unassembled WGS sequence"/>
</dbReference>
<keyword evidence="1 9" id="KW-1003">Cell membrane</keyword>
<evidence type="ECO:0000313" key="35">
    <source>
        <dbReference type="Proteomes" id="UP000196447"/>
    </source>
</evidence>
<evidence type="ECO:0000313" key="22">
    <source>
        <dbReference type="EMBL" id="ROG91481.1"/>
    </source>
</evidence>
<dbReference type="Proteomes" id="UP000439817">
    <property type="component" value="Chromosome"/>
</dbReference>
<feature type="active site" evidence="9">
    <location>
        <position position="298"/>
    </location>
</feature>
<evidence type="ECO:0000313" key="38">
    <source>
        <dbReference type="Proteomes" id="UP000255099"/>
    </source>
</evidence>
<dbReference type="Pfam" id="PF13091">
    <property type="entry name" value="PLDc_2"/>
    <property type="match status" value="2"/>
</dbReference>
<dbReference type="PANTHER" id="PTHR21248:SF23">
    <property type="entry name" value="CARDIOLIPIN SYNTHASE B"/>
    <property type="match status" value="1"/>
</dbReference>
<dbReference type="EMBL" id="CP066534">
    <property type="protein sequence ID" value="QQL35296.1"/>
    <property type="molecule type" value="Genomic_DNA"/>
</dbReference>
<evidence type="ECO:0000313" key="23">
    <source>
        <dbReference type="EMBL" id="RRF08750.1"/>
    </source>
</evidence>
<proteinExistence type="inferred from homology"/>
<evidence type="ECO:0000313" key="14">
    <source>
        <dbReference type="EMBL" id="MUA39367.1"/>
    </source>
</evidence>
<comment type="similarity">
    <text evidence="9">Belongs to the phospholipase D family. Cardiolipin synthase subfamily. ClsB sub-subfamily.</text>
</comment>
<evidence type="ECO:0000256" key="4">
    <source>
        <dbReference type="ARBA" id="ARBA00022737"/>
    </source>
</evidence>
<evidence type="ECO:0000313" key="50">
    <source>
        <dbReference type="Proteomes" id="UP000439817"/>
    </source>
</evidence>
<evidence type="ECO:0000313" key="40">
    <source>
        <dbReference type="Proteomes" id="UP000257587"/>
    </source>
</evidence>
<dbReference type="EMBL" id="UJRG01000012">
    <property type="protein sequence ID" value="SWT18183.1"/>
    <property type="molecule type" value="Genomic_DNA"/>
</dbReference>
<comment type="function">
    <text evidence="9">Catalyzes the phosphatidyl group transfer from one phosphatidylglycerol molecule to another to form cardiolipin (CL) (diphosphatidylglycerol) and glycerol.</text>
</comment>
<evidence type="ECO:0000313" key="53">
    <source>
        <dbReference type="Proteomes" id="UP000532829"/>
    </source>
</evidence>
<protein>
    <recommendedName>
        <fullName evidence="9">Cardiolipin synthase B</fullName>
        <shortName evidence="9">CL synthase</shortName>
        <ecNumber evidence="9">2.7.8.-</ecNumber>
    </recommendedName>
</protein>
<dbReference type="Proteomes" id="UP000322977">
    <property type="component" value="Unassembled WGS sequence"/>
</dbReference>
<dbReference type="EMBL" id="JAUUIA010000004">
    <property type="protein sequence ID" value="MDP0966643.1"/>
    <property type="molecule type" value="Genomic_DNA"/>
</dbReference>
<feature type="active site" evidence="9">
    <location>
        <position position="113"/>
    </location>
</feature>
<reference evidence="37 38" key="3">
    <citation type="submission" date="2018-06" db="EMBL/GenBank/DDBJ databases">
        <authorList>
            <consortium name="Pathogen Informatics"/>
            <person name="Doyle S."/>
        </authorList>
    </citation>
    <scope>NUCLEOTIDE SEQUENCE [LARGE SCALE GENOMIC DNA]</scope>
    <source>
        <strain evidence="26 39">NCTC204</strain>
        <strain evidence="25 37">NCTC8849</strain>
        <strain evidence="24 38">NCTC9637</strain>
    </source>
</reference>
<reference evidence="20" key="6">
    <citation type="submission" date="2018-08" db="EMBL/GenBank/DDBJ databases">
        <title>Klebsiella pneumoniae genome sequencing and assembly.</title>
        <authorList>
            <person name="Martins R.C.R."/>
            <person name="Perdigao-Neto L.V."/>
            <person name="Costa S.F."/>
            <person name="Levin A.S.S."/>
        </authorList>
    </citation>
    <scope>NUCLEOTIDE SEQUENCE</scope>
    <source>
        <strain evidence="20">BC_5001</strain>
    </source>
</reference>
<evidence type="ECO:0000256" key="10">
    <source>
        <dbReference type="SAM" id="MobiDB-lite"/>
    </source>
</evidence>
<evidence type="ECO:0000313" key="17">
    <source>
        <dbReference type="EMBL" id="QOU50316.1"/>
    </source>
</evidence>
<dbReference type="KEGG" id="kpnu:LI86_18005"/>
<evidence type="ECO:0000313" key="32">
    <source>
        <dbReference type="EMBL" id="TYL81891.1"/>
    </source>
</evidence>
<dbReference type="EMBL" id="NDBK01000036">
    <property type="protein sequence ID" value="OVF75640.1"/>
    <property type="molecule type" value="Genomic_DNA"/>
</dbReference>
<dbReference type="EMBL" id="CAAGWG010000010">
    <property type="protein sequence ID" value="VGD18696.1"/>
    <property type="molecule type" value="Genomic_DNA"/>
</dbReference>
<evidence type="ECO:0000313" key="46">
    <source>
        <dbReference type="Proteomes" id="UP000283322"/>
    </source>
</evidence>
<keyword evidence="6 9" id="KW-0472">Membrane</keyword>
<reference evidence="13 51" key="15">
    <citation type="submission" date="2019-11" db="EMBL/GenBank/DDBJ databases">
        <title>Molecular typing, antibiotic resistance determination and virulence profiling for 36 multidrug-resistant clinical Klebsiella pneumoniae isolates using second- and third-generation sequencing.</title>
        <authorList>
            <person name="Shelenkov A."/>
            <person name="Mikhaylova Y."/>
            <person name="Yanushevich Y."/>
            <person name="Samoilov A."/>
            <person name="Petrova L."/>
            <person name="Fomina V."/>
            <person name="Gusarov V."/>
            <person name="Zamyatin M."/>
            <person name="Shagin D."/>
        </authorList>
    </citation>
    <scope>NUCLEOTIDE SEQUENCE [LARGE SCALE GENOMIC DNA]</scope>
    <source>
        <strain evidence="13 51">CriePir226</strain>
    </source>
</reference>
<evidence type="ECO:0000313" key="42">
    <source>
        <dbReference type="Proteomes" id="UP000258905"/>
    </source>
</evidence>
<dbReference type="Proteomes" id="UP000275975">
    <property type="component" value="Unassembled WGS sequence"/>
</dbReference>
<dbReference type="EMBL" id="SMTN01000003">
    <property type="protein sequence ID" value="TDK05541.1"/>
    <property type="molecule type" value="Genomic_DNA"/>
</dbReference>
<evidence type="ECO:0000313" key="39">
    <source>
        <dbReference type="Proteomes" id="UP000255192"/>
    </source>
</evidence>
<comment type="catalytic activity">
    <reaction evidence="9">
        <text>2 a 1,2-diacyl-sn-glycero-3-phospho-(1'-sn-glycerol) = a cardiolipin + glycerol</text>
        <dbReference type="Rhea" id="RHEA:31451"/>
        <dbReference type="ChEBI" id="CHEBI:17754"/>
        <dbReference type="ChEBI" id="CHEBI:62237"/>
        <dbReference type="ChEBI" id="CHEBI:64716"/>
    </reaction>
</comment>
<keyword evidence="2 9" id="KW-0444">Lipid biosynthesis</keyword>
<evidence type="ECO:0000256" key="9">
    <source>
        <dbReference type="HAMAP-Rule" id="MF_01917"/>
    </source>
</evidence>
<dbReference type="Proteomes" id="UP000532829">
    <property type="component" value="Chromosome"/>
</dbReference>
<evidence type="ECO:0000313" key="34">
    <source>
        <dbReference type="EMBL" id="VGD18696.1"/>
    </source>
</evidence>
<dbReference type="Proteomes" id="UP000441029">
    <property type="component" value="Unassembled WGS sequence"/>
</dbReference>
<dbReference type="Proteomes" id="UP000254657">
    <property type="component" value="Unassembled WGS sequence"/>
</dbReference>
<dbReference type="EMBL" id="RDAM01000001">
    <property type="protein sequence ID" value="RRF08750.1"/>
    <property type="molecule type" value="Genomic_DNA"/>
</dbReference>
<reference evidence="23" key="9">
    <citation type="submission" date="2018-10" db="EMBL/GenBank/DDBJ databases">
        <authorList>
            <person name="Fan Y."/>
            <person name="Timp W."/>
            <person name="Bergman Y."/>
            <person name="Tamma P."/>
            <person name="Simner P."/>
        </authorList>
    </citation>
    <scope>NUCLEOTIDE SEQUENCE</scope>
    <source>
        <strain evidence="23">KLPN_104</strain>
    </source>
</reference>
<dbReference type="InterPro" id="IPR001736">
    <property type="entry name" value="PLipase_D/transphosphatidylase"/>
</dbReference>
<reference evidence="31 48" key="12">
    <citation type="submission" date="2019-03" db="EMBL/GenBank/DDBJ databases">
        <title>Multidrug-Resistant Klebsiella pneumoniae Clinical Bloodstream Isolates in Shanghai, China.</title>
        <authorList>
            <person name="Wang S."/>
        </authorList>
    </citation>
    <scope>NUCLEOTIDE SEQUENCE [LARGE SCALE GENOMIC DNA]</scope>
    <source>
        <strain evidence="31 48">RJ1071</strain>
    </source>
</reference>
<reference evidence="19 54" key="18">
    <citation type="submission" date="2021-01" db="EMBL/GenBank/DDBJ databases">
        <title>Genome sequencing of apramycin resistant K. pneumoniae.</title>
        <authorList>
            <person name="Chen L."/>
            <person name="Kreiswirth B."/>
        </authorList>
    </citation>
    <scope>NUCLEOTIDE SEQUENCE [LARGE SCALE GENOMIC DNA]</scope>
    <source>
        <strain evidence="19 54">59493</strain>
    </source>
</reference>
<evidence type="ECO:0000256" key="7">
    <source>
        <dbReference type="ARBA" id="ARBA00023209"/>
    </source>
</evidence>
<feature type="active site" evidence="9">
    <location>
        <position position="120"/>
    </location>
</feature>
<dbReference type="EMBL" id="WNPO01000009">
    <property type="protein sequence ID" value="MUA39367.1"/>
    <property type="molecule type" value="Genomic_DNA"/>
</dbReference>
<evidence type="ECO:0000313" key="44">
    <source>
        <dbReference type="Proteomes" id="UP000269921"/>
    </source>
</evidence>
<dbReference type="RefSeq" id="WP_002895730.1">
    <property type="nucleotide sequence ID" value="NZ_ABLUVU020000005.1"/>
</dbReference>
<dbReference type="EC" id="2.7.8.-" evidence="9"/>
<evidence type="ECO:0000313" key="33">
    <source>
        <dbReference type="EMBL" id="VCV72339.1"/>
    </source>
</evidence>
<dbReference type="EMBL" id="QOHW01000007">
    <property type="protein sequence ID" value="RBZ23480.1"/>
    <property type="molecule type" value="Genomic_DNA"/>
</dbReference>
<dbReference type="EMBL" id="MPYG04000158">
    <property type="protein sequence ID" value="ROG91481.1"/>
    <property type="molecule type" value="Genomic_DNA"/>
</dbReference>
<evidence type="ECO:0000313" key="37">
    <source>
        <dbReference type="Proteomes" id="UP000254799"/>
    </source>
</evidence>
<accession>A0A085DFD7</accession>
<gene>
    <name evidence="9 32" type="primary">clsB</name>
    <name evidence="24" type="synonym">ybhO</name>
    <name evidence="15" type="ORF">B5L96_06875</name>
    <name evidence="33" type="ORF">BANRA_00141</name>
    <name evidence="22" type="ORF">BL124_00022225</name>
    <name evidence="16" type="ORF">CP554_20915</name>
    <name evidence="20" type="ORF">DM078_12690</name>
    <name evidence="21" type="ORF">DW286_02155</name>
    <name evidence="31" type="ORF">E1814_03920</name>
    <name evidence="23" type="ORF">EAO17_22495</name>
    <name evidence="32" type="ORF">FXN67_02370</name>
    <name evidence="13" type="ORF">GJJ01_04005</name>
    <name evidence="17" type="ORF">GJJ08_018400</name>
    <name evidence="14" type="ORF">GNF00_05880</name>
    <name evidence="18" type="ORF">H3G96_008890</name>
    <name evidence="19" type="ORF">JMZ77_18050</name>
    <name evidence="26" type="ORF">NCTC204_06597</name>
    <name evidence="25" type="ORF">NCTC8849_02013</name>
    <name evidence="24" type="ORF">NCTC9637_04657</name>
    <name evidence="12" type="ORF">Q6294_06245</name>
    <name evidence="34" type="ORF">SAMEA104567804_03312</name>
    <name evidence="30" type="ORF">SAMEA3499874_00247</name>
    <name evidence="27" type="ORF">SAMEA3649591_02408</name>
    <name evidence="28" type="ORF">SAMEA3720909_01420</name>
    <name evidence="29" type="ORF">SAMEA3729652_03601</name>
</gene>
<evidence type="ECO:0000313" key="31">
    <source>
        <dbReference type="EMBL" id="TDK05541.1"/>
    </source>
</evidence>
<reference evidence="40 41" key="7">
    <citation type="submission" date="2018-08" db="EMBL/GenBank/DDBJ databases">
        <authorList>
            <consortium name="Pathogen Informatics"/>
        </authorList>
    </citation>
    <scope>NUCLEOTIDE SEQUENCE [LARGE SCALE GENOMIC DNA]</scope>
    <source>
        <strain evidence="34 47">5012STDY7312589</strain>
        <strain evidence="30 40">EuSCAPE_AT002</strain>
        <strain evidence="27 42">EuSCAPE_GR003</strain>
        <strain evidence="29 41">EuSCAPE_TR125</strain>
        <strain evidence="28 43">EuSCAPE_UK014</strain>
    </source>
</reference>
<reference evidence="14 52" key="14">
    <citation type="submission" date="2019-11" db="EMBL/GenBank/DDBJ databases">
        <title>Emergence of a novel subclone of carbapenem-resistant Klebsiella pneumoniae ST11 with enhanced virulence and transmissibility: a molecular epidemiological, clinical, genomic study.</title>
        <authorList>
            <person name="Zhou K."/>
        </authorList>
    </citation>
    <scope>NUCLEOTIDE SEQUENCE [LARGE SCALE GENOMIC DNA]</scope>
    <source>
        <strain evidence="14 52">KP_38044</strain>
    </source>
</reference>
<evidence type="ECO:0000313" key="30">
    <source>
        <dbReference type="EMBL" id="SXG09168.1"/>
    </source>
</evidence>
<dbReference type="AlphaFoldDB" id="A0A085DFD7"/>
<reference evidence="33 44" key="10">
    <citation type="submission" date="2018-10" db="EMBL/GenBank/DDBJ databases">
        <authorList>
            <person name="Noll B N."/>
        </authorList>
    </citation>
    <scope>NUCLEOTIDE SEQUENCE [LARGE SCALE GENOMIC DNA]</scope>
    <source>
        <strain evidence="33">Kpneu006</strain>
    </source>
</reference>
<dbReference type="Proteomes" id="UP000257587">
    <property type="component" value="Unassembled WGS sequence"/>
</dbReference>
<dbReference type="NCBIfam" id="NF008427">
    <property type="entry name" value="PRK11263.1"/>
    <property type="match status" value="1"/>
</dbReference>
<reference evidence="20" key="5">
    <citation type="submission" date="2018-07" db="EMBL/GenBank/DDBJ databases">
        <authorList>
            <person name="Martins R.C."/>
            <person name="Perdigao-Neto L.V."/>
            <person name="Costa S.F."/>
            <person name="Levin A.S.S."/>
        </authorList>
    </citation>
    <scope>NUCLEOTIDE SEQUENCE</scope>
    <source>
        <strain evidence="20">BC_5001</strain>
    </source>
</reference>
<evidence type="ECO:0000313" key="19">
    <source>
        <dbReference type="EMBL" id="QQZ70104.1"/>
    </source>
</evidence>
<evidence type="ECO:0000313" key="26">
    <source>
        <dbReference type="EMBL" id="STV41304.1"/>
    </source>
</evidence>
<dbReference type="Proteomes" id="UP000196447">
    <property type="component" value="Unassembled WGS sequence"/>
</dbReference>
<feature type="compositionally biased region" description="Basic and acidic residues" evidence="10">
    <location>
        <begin position="401"/>
        <end position="414"/>
    </location>
</feature>
<keyword evidence="8 9" id="KW-1208">Phospholipid metabolism</keyword>
<reference evidence="18 53" key="17">
    <citation type="submission" date="2020-12" db="EMBL/GenBank/DDBJ databases">
        <title>The complete genome of Klebsiella pneumoniae strain 090374.</title>
        <authorList>
            <person name="Wei L."/>
            <person name="Wen H."/>
            <person name="Liu L."/>
            <person name="Feng Y."/>
            <person name="Zong Z."/>
        </authorList>
    </citation>
    <scope>NUCLEOTIDE SEQUENCE [LARGE SCALE GENOMIC DNA]</scope>
    <source>
        <strain evidence="18 53">WCHKP090374</strain>
    </source>
</reference>
<dbReference type="EMBL" id="VSSY01000002">
    <property type="protein sequence ID" value="TYL81891.1"/>
    <property type="molecule type" value="Genomic_DNA"/>
</dbReference>
<dbReference type="Proteomes" id="UP000255192">
    <property type="component" value="Unassembled WGS sequence"/>
</dbReference>
<feature type="domain" description="PLD phosphodiesterase" evidence="11">
    <location>
        <begin position="108"/>
        <end position="135"/>
    </location>
</feature>
<feature type="region of interest" description="Disordered" evidence="10">
    <location>
        <begin position="393"/>
        <end position="414"/>
    </location>
</feature>
<evidence type="ECO:0000256" key="5">
    <source>
        <dbReference type="ARBA" id="ARBA00023098"/>
    </source>
</evidence>
<reference evidence="17 50" key="16">
    <citation type="journal article" date="2020" name="Antibiotics">
        <title>Molecular Typing, Characterization of Antimicrobial Resistance, Virulence Profiling and Analysis of Whole-Genome Sequence of Clinical Klebsiella pneumoniae Isolates.</title>
        <authorList>
            <person name="Shelenkov A."/>
            <person name="Mikhaylova Y."/>
            <person name="Yanushevich Y."/>
            <person name="Samoilov A."/>
            <person name="Petrova L."/>
            <person name="Fomina V."/>
            <person name="Gusarov V."/>
            <person name="Zamyatin M."/>
            <person name="Shagin D."/>
            <person name="Akimkin V."/>
        </authorList>
    </citation>
    <scope>NUCLEOTIDE SEQUENCE [LARGE SCALE GENOMIC DNA]</scope>
    <source>
        <strain evidence="17 50">CriePir120</strain>
    </source>
</reference>
<dbReference type="GO" id="GO:0005886">
    <property type="term" value="C:plasma membrane"/>
    <property type="evidence" value="ECO:0007669"/>
    <property type="project" value="UniProtKB-SubCell"/>
</dbReference>
<dbReference type="SMART" id="SM00155">
    <property type="entry name" value="PLDc"/>
    <property type="match status" value="2"/>
</dbReference>
<keyword evidence="4" id="KW-0677">Repeat</keyword>
<dbReference type="EMBL" id="UGLC01000002">
    <property type="protein sequence ID" value="STT53441.1"/>
    <property type="molecule type" value="Genomic_DNA"/>
</dbReference>
<dbReference type="Proteomes" id="UP000258905">
    <property type="component" value="Unassembled WGS sequence"/>
</dbReference>
<dbReference type="HAMAP" id="MF_01917">
    <property type="entry name" value="Cardiolipin_synth_ClsB"/>
    <property type="match status" value="1"/>
</dbReference>
<evidence type="ECO:0000313" key="47">
    <source>
        <dbReference type="Proteomes" id="UP000294876"/>
    </source>
</evidence>
<evidence type="ECO:0000313" key="52">
    <source>
        <dbReference type="Proteomes" id="UP000485085"/>
    </source>
</evidence>
<dbReference type="Proteomes" id="UP000245817">
    <property type="component" value="Unassembled WGS sequence"/>
</dbReference>
<feature type="active site" evidence="9">
    <location>
        <position position="291"/>
    </location>
</feature>
<keyword evidence="3 9" id="KW-0808">Transferase</keyword>
<dbReference type="EMBL" id="WJVL01000002">
    <property type="protein sequence ID" value="MRJ95125.1"/>
    <property type="molecule type" value="Genomic_DNA"/>
</dbReference>
<evidence type="ECO:0000313" key="29">
    <source>
        <dbReference type="EMBL" id="SWT18183.1"/>
    </source>
</evidence>
<dbReference type="OMA" id="INYSADH"/>
<dbReference type="EMBL" id="UIUC01000007">
    <property type="protein sequence ID" value="SVN64287.1"/>
    <property type="molecule type" value="Genomic_DNA"/>
</dbReference>
<evidence type="ECO:0000313" key="20">
    <source>
        <dbReference type="EMBL" id="RBZ23480.1"/>
    </source>
</evidence>
<dbReference type="EMBL" id="UGMD01000002">
    <property type="protein sequence ID" value="STV41304.1"/>
    <property type="molecule type" value="Genomic_DNA"/>
</dbReference>
<evidence type="ECO:0000313" key="27">
    <source>
        <dbReference type="EMBL" id="SVN64287.1"/>
    </source>
</evidence>
<dbReference type="EMBL" id="CP068602">
    <property type="protein sequence ID" value="QQZ70104.1"/>
    <property type="molecule type" value="Genomic_DNA"/>
</dbReference>
<dbReference type="EMBL" id="UJHH01000004">
    <property type="protein sequence ID" value="SWF70735.1"/>
    <property type="molecule type" value="Genomic_DNA"/>
</dbReference>
<dbReference type="Proteomes" id="UP000255099">
    <property type="component" value="Unassembled WGS sequence"/>
</dbReference>
<keyword evidence="5 9" id="KW-0443">Lipid metabolism</keyword>
<reference evidence="21" key="4">
    <citation type="submission" date="2018-07" db="EMBL/GenBank/DDBJ databases">
        <title>Draft genome sequence of Klebsiella pneumoniae K293.</title>
        <authorList>
            <person name="He F."/>
        </authorList>
    </citation>
    <scope>NUCLEOTIDE SEQUENCE</scope>
    <source>
        <strain evidence="21">K293</strain>
    </source>
</reference>
<organism evidence="32 49">
    <name type="scientific">Klebsiella pneumoniae</name>
    <dbReference type="NCBI Taxonomy" id="573"/>
    <lineage>
        <taxon>Bacteria</taxon>
        <taxon>Pseudomonadati</taxon>
        <taxon>Pseudomonadota</taxon>
        <taxon>Gammaproteobacteria</taxon>
        <taxon>Enterobacterales</taxon>
        <taxon>Enterobacteriaceae</taxon>
        <taxon>Klebsiella/Raoultella group</taxon>
        <taxon>Klebsiella</taxon>
        <taxon>Klebsiella pneumoniae complex</taxon>
    </lineage>
</organism>
<dbReference type="Proteomes" id="UP000269921">
    <property type="component" value="Unassembled WGS sequence"/>
</dbReference>
<evidence type="ECO:0000313" key="49">
    <source>
        <dbReference type="Proteomes" id="UP000322977"/>
    </source>
</evidence>
<dbReference type="Proteomes" id="UP000294876">
    <property type="component" value="Unassembled WGS sequence"/>
</dbReference>
<evidence type="ECO:0000313" key="24">
    <source>
        <dbReference type="EMBL" id="STT49695.1"/>
    </source>
</evidence>
<evidence type="ECO:0000259" key="11">
    <source>
        <dbReference type="PROSITE" id="PS50035"/>
    </source>
</evidence>
<feature type="active site" evidence="9">
    <location>
        <position position="115"/>
    </location>
</feature>
<evidence type="ECO:0000313" key="41">
    <source>
        <dbReference type="Proteomes" id="UP000258798"/>
    </source>
</evidence>
<reference evidence="22 46" key="8">
    <citation type="submission" date="2018-10" db="EMBL/GenBank/DDBJ databases">
        <authorList>
            <person name="Vanduin D."/>
            <person name="Fouts D."/>
            <person name="Wright M."/>
            <person name="Sutton G."/>
            <person name="Nguyen K."/>
            <person name="Kreiswirth B."/>
            <person name="Chen L."/>
            <person name="Rojas L."/>
            <person name="Hujer A."/>
            <person name="Hujer K."/>
            <person name="Bonomo R."/>
            <person name="Adams M."/>
        </authorList>
    </citation>
    <scope>NUCLEOTIDE SEQUENCE [LARGE SCALE GENOMIC DNA]</scope>
    <source>
        <strain evidence="22 46">CRK0165</strain>
    </source>
</reference>
<reference evidence="15 35" key="1">
    <citation type="submission" date="2017-03" db="EMBL/GenBank/DDBJ databases">
        <authorList>
            <person name="Fouts D."/>
            <person name="Stalin M.J."/>
            <person name="Chen L."/>
            <person name="Wright M."/>
            <person name="Sutton G."/>
            <person name="Nguyen K."/>
            <person name="Vanduin D."/>
            <person name="Rojas L."/>
            <person name="Hujer A."/>
            <person name="Hujer K."/>
            <person name="Bonomo R."/>
            <person name="Kreiswirth B."/>
            <person name="Adams M."/>
        </authorList>
    </citation>
    <scope>NUCLEOTIDE SEQUENCE [LARGE SCALE GENOMIC DNA]</scope>
    <source>
        <strain evidence="15 35">39383</strain>
    </source>
</reference>
<dbReference type="GO" id="GO:0032049">
    <property type="term" value="P:cardiolipin biosynthetic process"/>
    <property type="evidence" value="ECO:0007669"/>
    <property type="project" value="InterPro"/>
</dbReference>
<dbReference type="Proteomes" id="UP000485085">
    <property type="component" value="Unassembled WGS sequence"/>
</dbReference>
<evidence type="ECO:0000256" key="2">
    <source>
        <dbReference type="ARBA" id="ARBA00022516"/>
    </source>
</evidence>
<evidence type="ECO:0000313" key="25">
    <source>
        <dbReference type="EMBL" id="STT53441.1"/>
    </source>
</evidence>
<dbReference type="FunFam" id="3.30.870.10:FF:000015">
    <property type="entry name" value="Cardiolipin synthase B"/>
    <property type="match status" value="1"/>
</dbReference>
<dbReference type="EMBL" id="PCFF01000031">
    <property type="protein sequence ID" value="PVU60702.1"/>
    <property type="molecule type" value="Genomic_DNA"/>
</dbReference>
<dbReference type="EMBL" id="CP063008">
    <property type="protein sequence ID" value="QOU50316.1"/>
    <property type="molecule type" value="Genomic_DNA"/>
</dbReference>
<comment type="subcellular location">
    <subcellularLocation>
        <location evidence="9">Cell membrane</location>
        <topology evidence="9">Peripheral membrane protein</topology>
    </subcellularLocation>
</comment>
<reference evidence="32 49" key="13">
    <citation type="submission" date="2019-08" db="EMBL/GenBank/DDBJ databases">
        <title>Phenotypic and genetic characterization of extended-spectrum b-lactamase-producing hypermucoviscous Klebsiella pneumoniae from Chile.</title>
        <authorList>
            <person name="Morales-Leon F."/>
            <person name="Caro C."/>
            <person name="Opazo-Capurro A."/>
            <person name="Lincopan N."/>
            <person name="Dominguez-Yevenes M."/>
            <person name="Lima C."/>
            <person name="Bello-Toledo H."/>
            <person name="Gonzalez-Rocha G."/>
        </authorList>
    </citation>
    <scope>NUCLEOTIDE SEQUENCE [LARGE SCALE GENOMIC DNA]</scope>
    <source>
        <strain evidence="32 49">UCO-494</strain>
    </source>
</reference>
<evidence type="ECO:0000313" key="45">
    <source>
        <dbReference type="Proteomes" id="UP000275975"/>
    </source>
</evidence>
<dbReference type="KEGG" id="kpne:KU54_018180"/>
<dbReference type="Proteomes" id="UP000283322">
    <property type="component" value="Unassembled WGS sequence"/>
</dbReference>
<dbReference type="InterPro" id="IPR030872">
    <property type="entry name" value="Cardiolipin_synth_ClsB"/>
</dbReference>
<evidence type="ECO:0000313" key="15">
    <source>
        <dbReference type="EMBL" id="OVF75640.1"/>
    </source>
</evidence>
<evidence type="ECO:0000313" key="12">
    <source>
        <dbReference type="EMBL" id="MDP0966643.1"/>
    </source>
</evidence>
<evidence type="ECO:0000313" key="54">
    <source>
        <dbReference type="Proteomes" id="UP000595568"/>
    </source>
</evidence>
<dbReference type="Gene3D" id="3.30.870.10">
    <property type="entry name" value="Endonuclease Chain A"/>
    <property type="match status" value="2"/>
</dbReference>
<evidence type="ECO:0000313" key="51">
    <source>
        <dbReference type="Proteomes" id="UP000441029"/>
    </source>
</evidence>
<dbReference type="PROSITE" id="PS50035">
    <property type="entry name" value="PLD"/>
    <property type="match status" value="2"/>
</dbReference>
<dbReference type="PANTHER" id="PTHR21248">
    <property type="entry name" value="CARDIOLIPIN SYNTHASE"/>
    <property type="match status" value="1"/>
</dbReference>
<evidence type="ECO:0000256" key="1">
    <source>
        <dbReference type="ARBA" id="ARBA00022475"/>
    </source>
</evidence>
<evidence type="ECO:0000313" key="43">
    <source>
        <dbReference type="Proteomes" id="UP000259364"/>
    </source>
</evidence>
<evidence type="ECO:0000313" key="16">
    <source>
        <dbReference type="EMBL" id="PVU60702.1"/>
    </source>
</evidence>
<reference evidence="23 45" key="11">
    <citation type="journal article" date="2019" name="Antimicrob. Agents Chemother.">
        <title>Applying Rapid Whole Genome Sequencing to Predict Phenotypic Antimicrobial Susceptibility Testing Results Among Carbapenem-Resistant Klebsiella pneumoniae Clinical Isolates.</title>
        <authorList>
            <person name="Tamma P.D."/>
            <person name="Fan Y."/>
            <person name="Bergman Y."/>
            <person name="Pertea G."/>
            <person name="Kazmi A."/>
            <person name="Lewis S."/>
            <person name="Carroll K.C."/>
            <person name="Schatz M.C."/>
            <person name="Timp W."/>
            <person name="Simner P.J."/>
        </authorList>
    </citation>
    <scope>NUCLEOTIDE SEQUENCE [LARGE SCALE GENOMIC DNA]</scope>
    <source>
        <strain evidence="23 45">KLPN_104</strain>
    </source>
</reference>
<reference evidence="12" key="19">
    <citation type="submission" date="2023-07" db="EMBL/GenBank/DDBJ databases">
        <authorList>
            <person name="Peng Z."/>
        </authorList>
    </citation>
    <scope>NUCLEOTIDE SEQUENCE</scope>
    <source>
        <strain evidence="12">KP219</strain>
    </source>
</reference>
<dbReference type="CDD" id="cd09110">
    <property type="entry name" value="PLDc_CLS_1"/>
    <property type="match status" value="1"/>
</dbReference>
<dbReference type="CDD" id="cd09159">
    <property type="entry name" value="PLDc_ybhO_like_2"/>
    <property type="match status" value="1"/>
</dbReference>
<dbReference type="SUPFAM" id="SSF56024">
    <property type="entry name" value="Phospholipase D/nuclease"/>
    <property type="match status" value="2"/>
</dbReference>
<evidence type="ECO:0000313" key="13">
    <source>
        <dbReference type="EMBL" id="MRJ95125.1"/>
    </source>
</evidence>
<accession>A0A0J2GEG1</accession>
<feature type="active site" evidence="9">
    <location>
        <position position="293"/>
    </location>
</feature>
<accession>A0A4V6LXJ6</accession>
<reference evidence="16 36" key="2">
    <citation type="submission" date="2017-09" db="EMBL/GenBank/DDBJ databases">
        <title>Molecular Epidemiology of Livestock-Associated Methicillin Resistant Staphylococcus aureus (LA-MRSA) and Extended-Spectrum Beta-Lactamase (ESBL)-Producing Enterobacteriaceae in Pigs and Exposed Workers in Cameroon and South Africa.</title>
        <authorList>
            <person name="Founou L."/>
            <person name="Founou R.C."/>
            <person name="Allam M."/>
            <person name="Ismail A."/>
            <person name="Essack S.Y."/>
        </authorList>
    </citation>
    <scope>NUCLEOTIDE SEQUENCE [LARGE SCALE GENOMIC DNA]</scope>
    <source>
        <strain evidence="16 36">HH516E4IA</strain>
    </source>
</reference>
<evidence type="ECO:0000313" key="18">
    <source>
        <dbReference type="EMBL" id="QQL35296.1"/>
    </source>
</evidence>
<dbReference type="FunFam" id="3.30.870.10:FF:000016">
    <property type="entry name" value="Cardiolipin synthase B"/>
    <property type="match status" value="1"/>
</dbReference>
<dbReference type="EMBL" id="UGLB01000003">
    <property type="protein sequence ID" value="STT49695.1"/>
    <property type="molecule type" value="Genomic_DNA"/>
</dbReference>
<name>A0A085DFD7_KLEPN</name>
<evidence type="ECO:0000313" key="28">
    <source>
        <dbReference type="EMBL" id="SWF70735.1"/>
    </source>
</evidence>
<dbReference type="EMBL" id="UWVH01000001">
    <property type="protein sequence ID" value="VCV72339.1"/>
    <property type="molecule type" value="Genomic_DNA"/>
</dbReference>
<evidence type="ECO:0000256" key="6">
    <source>
        <dbReference type="ARBA" id="ARBA00023136"/>
    </source>
</evidence>
<dbReference type="Proteomes" id="UP000254799">
    <property type="component" value="Unassembled WGS sequence"/>
</dbReference>
<dbReference type="Proteomes" id="UP000253559">
    <property type="component" value="Unassembled WGS sequence"/>
</dbReference>
<sequence length="414" mass="47999">MKCRWQEGNRITLLENGDQYYPALFAAIGRASRRVILESFIWFEDEVGRRLHAVLLEAARRGIQVEVLLDGYGSPDLSDEFVGELTAAGVIFRYYDPRPKLMGMRTNLFRRMHRKIVVIDDTTAFVGGINYSAEHMSDYGPEAKQDYAVQVEGPVVLDILQFELENLPNSETARRWWRRRRHQPEINQTPGEAQALFVWRDNQDHRDDIERHYLKMLTSARREVIIANAYFFPGYRLLHAMRNAARRGVRVKLIVQGEPDIPIVKFGAHLLYHYLVKGGVQIYEYRRRPLHGKVALADDHWATVGSSNLDPLSLSLNLEANLIIHDRVFNQTLRDNLNGLIARDCQRIDKTMLPKRNWWRLGVSVMAFHFLRHFPAWVGWLPAHTPRLARVSPPVQPEIETQDRVESPARDNPL</sequence>
<dbReference type="Proteomes" id="UP000259364">
    <property type="component" value="Unassembled WGS sequence"/>
</dbReference>
<evidence type="ECO:0000256" key="8">
    <source>
        <dbReference type="ARBA" id="ARBA00023264"/>
    </source>
</evidence>
<dbReference type="InterPro" id="IPR025202">
    <property type="entry name" value="PLD-like_dom"/>
</dbReference>
<dbReference type="GO" id="GO:0008808">
    <property type="term" value="F:cardiolipin synthase activity"/>
    <property type="evidence" value="ECO:0007669"/>
    <property type="project" value="InterPro"/>
</dbReference>
<dbReference type="Proteomes" id="UP000258798">
    <property type="component" value="Unassembled WGS sequence"/>
</dbReference>
<dbReference type="Proteomes" id="UP000595568">
    <property type="component" value="Chromosome"/>
</dbReference>
<evidence type="ECO:0000256" key="3">
    <source>
        <dbReference type="ARBA" id="ARBA00022679"/>
    </source>
</evidence>
<evidence type="ECO:0000313" key="21">
    <source>
        <dbReference type="EMBL" id="RDT96424.1"/>
    </source>
</evidence>
<dbReference type="KEGG" id="kpb:FH42_25115"/>